<evidence type="ECO:0000313" key="2">
    <source>
        <dbReference type="Proteomes" id="UP000094569"/>
    </source>
</evidence>
<dbReference type="AlphaFoldDB" id="A0A1E3BD26"/>
<comment type="caution">
    <text evidence="1">The sequence shown here is derived from an EMBL/GenBank/DDBJ whole genome shotgun (WGS) entry which is preliminary data.</text>
</comment>
<name>A0A1E3BD26_ASPCR</name>
<dbReference type="VEuPathDB" id="FungiDB:SI65_05461"/>
<reference evidence="1 2" key="1">
    <citation type="journal article" date="2016" name="BMC Genomics">
        <title>Comparative genomic and transcriptomic analyses of the Fuzhuan brick tea-fermentation fungus Aspergillus cristatus.</title>
        <authorList>
            <person name="Ge Y."/>
            <person name="Wang Y."/>
            <person name="Liu Y."/>
            <person name="Tan Y."/>
            <person name="Ren X."/>
            <person name="Zhang X."/>
            <person name="Hyde K.D."/>
            <person name="Liu Y."/>
            <person name="Liu Z."/>
        </authorList>
    </citation>
    <scope>NUCLEOTIDE SEQUENCE [LARGE SCALE GENOMIC DNA]</scope>
    <source>
        <strain evidence="1 2">GZAAS20.1005</strain>
    </source>
</reference>
<evidence type="ECO:0000313" key="1">
    <source>
        <dbReference type="EMBL" id="ODM18844.1"/>
    </source>
</evidence>
<organism evidence="1 2">
    <name type="scientific">Aspergillus cristatus</name>
    <name type="common">Chinese Fuzhuan brick tea-fermentation fungus</name>
    <name type="synonym">Eurotium cristatum</name>
    <dbReference type="NCBI Taxonomy" id="573508"/>
    <lineage>
        <taxon>Eukaryota</taxon>
        <taxon>Fungi</taxon>
        <taxon>Dikarya</taxon>
        <taxon>Ascomycota</taxon>
        <taxon>Pezizomycotina</taxon>
        <taxon>Eurotiomycetes</taxon>
        <taxon>Eurotiomycetidae</taxon>
        <taxon>Eurotiales</taxon>
        <taxon>Aspergillaceae</taxon>
        <taxon>Aspergillus</taxon>
        <taxon>Aspergillus subgen. Aspergillus</taxon>
    </lineage>
</organism>
<dbReference type="OrthoDB" id="4479040at2759"/>
<protein>
    <submittedName>
        <fullName evidence="1">Uncharacterized protein</fullName>
    </submittedName>
</protein>
<gene>
    <name evidence="1" type="ORF">SI65_05461</name>
</gene>
<sequence length="248" mass="28701">MGASFDNAGKTSTVMGVFVLDIIPLSQNIVGVGARLALCFLSARPYGTMRKKCFSRRIGSSLLRLMGMDIIPAHFLPRLRFLEFVFPPLDEEYLSPRCPALHDWDNTIDNIIKKLDHPNLKLRIYFADFYDASYASPFRKKITRKEGMTKVASAYMRIVRPLERLKAHGLSQLFVHAAWPWSWTEEGRNTRIWKRHIVENDVSVIERRLERRVMGEGYDSVQLGKKELEKSQWLKAHERSEEFASVID</sequence>
<dbReference type="EMBL" id="JXNT01000005">
    <property type="protein sequence ID" value="ODM18844.1"/>
    <property type="molecule type" value="Genomic_DNA"/>
</dbReference>
<proteinExistence type="predicted"/>
<keyword evidence="2" id="KW-1185">Reference proteome</keyword>
<accession>A0A1E3BD26</accession>
<dbReference type="Proteomes" id="UP000094569">
    <property type="component" value="Unassembled WGS sequence"/>
</dbReference>